<comment type="subunit">
    <text evidence="13">Component of the ATP synthase complex composed at least of ATP5F1A/subunit alpha, ATP5F1B/subunit beta, ATP5MC1/subunit c (homooctomer), MT-ATP6/subunit a, MT-ATP8/subunit 8, ATP5ME/subunit e, ATP5MF/subunit f, ATP5MG/subunit g, ATP5MK/subunit k, ATP5MJ/subunit j, ATP5F1C/subunit gamma, ATP5F1D/subunit delta, ATP5F1E/subunit epsilon, ATP5PF/subunit F6, ATP5PB/subunit b, ATP5PD/subunit d, ATP5PO/subunit OSCP. ATP synthase complex consists of a soluble F(1) head domain (subunits alpha(3) and beta(3)) - the catalytic core - and a membrane F(0) domain - the membrane proton channel (subunits c, a, 8, e, f, g, k and j). These two domains are linked by a central stalk (subunits gamma, delta, and epsilon) rotating inside the F1 region and a stationary peripheral stalk (subunits F6, b, d, and OSCP).</text>
</comment>
<gene>
    <name evidence="16" type="primary">ATP8</name>
</gene>
<evidence type="ECO:0000256" key="14">
    <source>
        <dbReference type="RuleBase" id="RU003661"/>
    </source>
</evidence>
<accession>A0A518QNR0</accession>
<keyword evidence="8 14" id="KW-0406">Ion transport</keyword>
<dbReference type="EMBL" id="MK784214">
    <property type="protein sequence ID" value="QDX07544.1"/>
    <property type="molecule type" value="Genomic_DNA"/>
</dbReference>
<keyword evidence="4 14" id="KW-0138">CF(0)</keyword>
<evidence type="ECO:0000256" key="8">
    <source>
        <dbReference type="ARBA" id="ARBA00023065"/>
    </source>
</evidence>
<proteinExistence type="inferred from homology"/>
<dbReference type="AlphaFoldDB" id="A0A518QNR0"/>
<evidence type="ECO:0000256" key="2">
    <source>
        <dbReference type="ARBA" id="ARBA00008892"/>
    </source>
</evidence>
<dbReference type="Pfam" id="PF00895">
    <property type="entry name" value="ATP-synt_8"/>
    <property type="match status" value="1"/>
</dbReference>
<dbReference type="GO" id="GO:0015986">
    <property type="term" value="P:proton motive force-driven ATP synthesis"/>
    <property type="evidence" value="ECO:0007669"/>
    <property type="project" value="InterPro"/>
</dbReference>
<evidence type="ECO:0000256" key="4">
    <source>
        <dbReference type="ARBA" id="ARBA00022547"/>
    </source>
</evidence>
<dbReference type="InterPro" id="IPR050635">
    <property type="entry name" value="ATPase_protein_8"/>
</dbReference>
<reference evidence="16" key="1">
    <citation type="journal article" date="2019" name="Cell">
        <title>Relaxed Selection Limits Lifespan by Increasing Mutation Load.</title>
        <authorList>
            <person name="Cui R."/>
            <person name="Medeiros T."/>
            <person name="Willemsen D."/>
            <person name="Iasi L.N.M."/>
            <person name="Collier G.E."/>
            <person name="Graef M."/>
            <person name="Reichard M."/>
            <person name="Valenzano D.R."/>
        </authorList>
    </citation>
    <scope>NUCLEOTIDE SEQUENCE</scope>
    <source>
        <strain evidence="16">GM 97/7</strain>
    </source>
</reference>
<evidence type="ECO:0000256" key="12">
    <source>
        <dbReference type="ARBA" id="ARBA00053067"/>
    </source>
</evidence>
<evidence type="ECO:0000256" key="10">
    <source>
        <dbReference type="ARBA" id="ARBA00023136"/>
    </source>
</evidence>
<evidence type="ECO:0000256" key="11">
    <source>
        <dbReference type="ARBA" id="ARBA00023310"/>
    </source>
</evidence>
<dbReference type="GO" id="GO:0015078">
    <property type="term" value="F:proton transmembrane transporter activity"/>
    <property type="evidence" value="ECO:0007669"/>
    <property type="project" value="InterPro"/>
</dbReference>
<keyword evidence="3 14" id="KW-0813">Transport</keyword>
<evidence type="ECO:0000256" key="5">
    <source>
        <dbReference type="ARBA" id="ARBA00022692"/>
    </source>
</evidence>
<sequence length="55" mass="6598">MPQLNPAPWFFIMVTSWLVFLMLVMPKVLAHPVYNDLCTKSTKKMEMTPWSWPWQ</sequence>
<evidence type="ECO:0000256" key="9">
    <source>
        <dbReference type="ARBA" id="ARBA00023128"/>
    </source>
</evidence>
<evidence type="ECO:0000256" key="15">
    <source>
        <dbReference type="SAM" id="SignalP"/>
    </source>
</evidence>
<comment type="subcellular location">
    <subcellularLocation>
        <location evidence="1 14">Mitochondrion membrane</location>
        <topology evidence="1 14">Single-pass membrane protein</topology>
    </subcellularLocation>
</comment>
<dbReference type="GO" id="GO:0045259">
    <property type="term" value="C:proton-transporting ATP synthase complex"/>
    <property type="evidence" value="ECO:0007669"/>
    <property type="project" value="UniProtKB-KW"/>
</dbReference>
<protein>
    <recommendedName>
        <fullName evidence="14">ATP synthase complex subunit 8</fullName>
    </recommendedName>
</protein>
<organism evidence="16">
    <name type="scientific">Callopanchax toddi</name>
    <dbReference type="NCBI Taxonomy" id="60409"/>
    <lineage>
        <taxon>Eukaryota</taxon>
        <taxon>Metazoa</taxon>
        <taxon>Chordata</taxon>
        <taxon>Craniata</taxon>
        <taxon>Vertebrata</taxon>
        <taxon>Euteleostomi</taxon>
        <taxon>Actinopterygii</taxon>
        <taxon>Neopterygii</taxon>
        <taxon>Teleostei</taxon>
        <taxon>Neoteleostei</taxon>
        <taxon>Acanthomorphata</taxon>
        <taxon>Ovalentaria</taxon>
        <taxon>Atherinomorphae</taxon>
        <taxon>Cyprinodontiformes</taxon>
        <taxon>Nothobranchiidae</taxon>
        <taxon>Callopanchax</taxon>
    </lineage>
</organism>
<keyword evidence="9 14" id="KW-0496">Mitochondrion</keyword>
<keyword evidence="15" id="KW-0732">Signal</keyword>
<dbReference type="GO" id="GO:0031966">
    <property type="term" value="C:mitochondrial membrane"/>
    <property type="evidence" value="ECO:0007669"/>
    <property type="project" value="UniProtKB-SubCell"/>
</dbReference>
<comment type="similarity">
    <text evidence="2 14">Belongs to the ATPase protein 8 family.</text>
</comment>
<keyword evidence="7" id="KW-1133">Transmembrane helix</keyword>
<evidence type="ECO:0000256" key="6">
    <source>
        <dbReference type="ARBA" id="ARBA00022781"/>
    </source>
</evidence>
<keyword evidence="6 14" id="KW-0375">Hydrogen ion transport</keyword>
<evidence type="ECO:0000313" key="16">
    <source>
        <dbReference type="EMBL" id="QDX07544.1"/>
    </source>
</evidence>
<dbReference type="InterPro" id="IPR001421">
    <property type="entry name" value="ATP8_metazoa"/>
</dbReference>
<dbReference type="PANTHER" id="PTHR39937">
    <property type="entry name" value="ATP SYNTHASE PROTEIN 8"/>
    <property type="match status" value="1"/>
</dbReference>
<feature type="chain" id="PRO_5021820277" description="ATP synthase complex subunit 8" evidence="15">
    <location>
        <begin position="31"/>
        <end position="55"/>
    </location>
</feature>
<evidence type="ECO:0000256" key="1">
    <source>
        <dbReference type="ARBA" id="ARBA00004304"/>
    </source>
</evidence>
<feature type="signal peptide" evidence="15">
    <location>
        <begin position="1"/>
        <end position="30"/>
    </location>
</feature>
<keyword evidence="5 14" id="KW-0812">Transmembrane</keyword>
<name>A0A518QNR0_9TELE</name>
<evidence type="ECO:0000256" key="3">
    <source>
        <dbReference type="ARBA" id="ARBA00022448"/>
    </source>
</evidence>
<evidence type="ECO:0000256" key="13">
    <source>
        <dbReference type="ARBA" id="ARBA00064647"/>
    </source>
</evidence>
<comment type="function">
    <text evidence="12">Subunit 8, of the mitochondrial membrane ATP synthase complex (F(1)F(0) ATP synthase or Complex V) that produces ATP from ADP in the presence of a proton gradient across the membrane which is generated by electron transport complexes of the respiratory chain. ATP synthase complex consist of a soluble F(1) head domain - the catalytic core - and a membrane F(1) domain - the membrane proton channel. These two domains are linked by a central stalk rotating inside the F(1) region and a stationary peripheral stalk. During catalysis, ATP synthesis in the catalytic domain of F(1) is coupled via a rotary mechanism of the central stalk subunits to proton translocation. In vivo, can only synthesize ATP although its ATP hydrolase activity can be activated artificially in vitro. Part of the complex F(0) domain.</text>
</comment>
<keyword evidence="10" id="KW-0472">Membrane</keyword>
<keyword evidence="11" id="KW-0066">ATP synthesis</keyword>
<evidence type="ECO:0000256" key="7">
    <source>
        <dbReference type="ARBA" id="ARBA00022989"/>
    </source>
</evidence>
<geneLocation type="mitochondrion" evidence="16"/>
<dbReference type="PANTHER" id="PTHR39937:SF1">
    <property type="entry name" value="ATP SYNTHASE PROTEIN 8"/>
    <property type="match status" value="1"/>
</dbReference>